<feature type="transmembrane region" description="Helical" evidence="1">
    <location>
        <begin position="99"/>
        <end position="124"/>
    </location>
</feature>
<name>A0A6J4RU43_9ACTN</name>
<gene>
    <name evidence="2" type="ORF">AVDCRST_MAG02-4399</name>
</gene>
<dbReference type="AlphaFoldDB" id="A0A6J4RU43"/>
<dbReference type="EMBL" id="CADCVH010000119">
    <property type="protein sequence ID" value="CAA9479242.1"/>
    <property type="molecule type" value="Genomic_DNA"/>
</dbReference>
<feature type="transmembrane region" description="Helical" evidence="1">
    <location>
        <begin position="42"/>
        <end position="61"/>
    </location>
</feature>
<keyword evidence="1" id="KW-0812">Transmembrane</keyword>
<evidence type="ECO:0000313" key="2">
    <source>
        <dbReference type="EMBL" id="CAA9479242.1"/>
    </source>
</evidence>
<feature type="transmembrane region" description="Helical" evidence="1">
    <location>
        <begin position="68"/>
        <end position="87"/>
    </location>
</feature>
<feature type="transmembrane region" description="Helical" evidence="1">
    <location>
        <begin position="16"/>
        <end position="36"/>
    </location>
</feature>
<proteinExistence type="predicted"/>
<sequence>MKSAAYSVAKDRWKPASILLAAALIGNAAAFVYVQGIVERTFIPPGVLFAAVSLALAALVLRGSRWAPALGAGWFVLLVAISVPLIANDLANPAALHKFAWSAVVLLNAVVGIASGASATVVTLGRRAH</sequence>
<keyword evidence="1" id="KW-0472">Membrane</keyword>
<organism evidence="2">
    <name type="scientific">uncultured Rubrobacteraceae bacterium</name>
    <dbReference type="NCBI Taxonomy" id="349277"/>
    <lineage>
        <taxon>Bacteria</taxon>
        <taxon>Bacillati</taxon>
        <taxon>Actinomycetota</taxon>
        <taxon>Rubrobacteria</taxon>
        <taxon>Rubrobacterales</taxon>
        <taxon>Rubrobacteraceae</taxon>
        <taxon>environmental samples</taxon>
    </lineage>
</organism>
<keyword evidence="1" id="KW-1133">Transmembrane helix</keyword>
<evidence type="ECO:0000256" key="1">
    <source>
        <dbReference type="SAM" id="Phobius"/>
    </source>
</evidence>
<protein>
    <submittedName>
        <fullName evidence="2">Uncharacterized protein</fullName>
    </submittedName>
</protein>
<reference evidence="2" key="1">
    <citation type="submission" date="2020-02" db="EMBL/GenBank/DDBJ databases">
        <authorList>
            <person name="Meier V. D."/>
        </authorList>
    </citation>
    <scope>NUCLEOTIDE SEQUENCE</scope>
    <source>
        <strain evidence="2">AVDCRST_MAG02</strain>
    </source>
</reference>
<accession>A0A6J4RU43</accession>